<dbReference type="RefSeq" id="WP_377150942.1">
    <property type="nucleotide sequence ID" value="NZ_JBHSAF010000002.1"/>
</dbReference>
<dbReference type="Proteomes" id="UP001595692">
    <property type="component" value="Unassembled WGS sequence"/>
</dbReference>
<comment type="similarity">
    <text evidence="1">Belongs to the transglycosylase Slt family.</text>
</comment>
<evidence type="ECO:0000313" key="3">
    <source>
        <dbReference type="EMBL" id="MFC3912775.1"/>
    </source>
</evidence>
<dbReference type="InterPro" id="IPR008258">
    <property type="entry name" value="Transglycosylase_SLT_dom_1"/>
</dbReference>
<dbReference type="EMBL" id="JBHSAF010000002">
    <property type="protein sequence ID" value="MFC3912775.1"/>
    <property type="molecule type" value="Genomic_DNA"/>
</dbReference>
<keyword evidence="4" id="KW-1185">Reference proteome</keyword>
<evidence type="ECO:0000256" key="1">
    <source>
        <dbReference type="ARBA" id="ARBA00007734"/>
    </source>
</evidence>
<dbReference type="InterPro" id="IPR023346">
    <property type="entry name" value="Lysozyme-like_dom_sf"/>
</dbReference>
<dbReference type="SUPFAM" id="SSF53850">
    <property type="entry name" value="Periplasmic binding protein-like II"/>
    <property type="match status" value="1"/>
</dbReference>
<dbReference type="Gene3D" id="3.40.190.10">
    <property type="entry name" value="Periplasmic binding protein-like II"/>
    <property type="match status" value="2"/>
</dbReference>
<evidence type="ECO:0000313" key="4">
    <source>
        <dbReference type="Proteomes" id="UP001595692"/>
    </source>
</evidence>
<accession>A0ABV8CKN5</accession>
<gene>
    <name evidence="3" type="ORF">ACFOSS_04735</name>
</gene>
<proteinExistence type="inferred from homology"/>
<dbReference type="SUPFAM" id="SSF53955">
    <property type="entry name" value="Lysozyme-like"/>
    <property type="match status" value="1"/>
</dbReference>
<reference evidence="4" key="1">
    <citation type="journal article" date="2019" name="Int. J. Syst. Evol. Microbiol.">
        <title>The Global Catalogue of Microorganisms (GCM) 10K type strain sequencing project: providing services to taxonomists for standard genome sequencing and annotation.</title>
        <authorList>
            <consortium name="The Broad Institute Genomics Platform"/>
            <consortium name="The Broad Institute Genome Sequencing Center for Infectious Disease"/>
            <person name="Wu L."/>
            <person name="Ma J."/>
        </authorList>
    </citation>
    <scope>NUCLEOTIDE SEQUENCE [LARGE SCALE GENOMIC DNA]</scope>
    <source>
        <strain evidence="4">CCUG 54939</strain>
    </source>
</reference>
<dbReference type="PANTHER" id="PTHR37423">
    <property type="entry name" value="SOLUBLE LYTIC MUREIN TRANSGLYCOSYLASE-RELATED"/>
    <property type="match status" value="1"/>
</dbReference>
<sequence length="542" mass="60785">MSRYWHLLLAPSDGDRSIMGWKFWTLLSAASLITLTLLFWPEPDQAEQHRQLYLQQLEQSREQALSALSKPEQIVERAAHLPSLLPQQIMPEGGDWQAIRKRRVLRVAVPYTRTYFYNDNSLTRGISTEILAELEHYLNVTLKTGNDPIAILAVPVDQTQLLSAVTDGIADVAIGDITISAESLRLVDFIGFKGLEQFDILVAGPYSPVIREESDLSGKPLAIRRDSRYQKSLDRLNQRLKSAGKAPTDNRSVPDELEDEDLLEMLNAGLLDFAVIDDRKARLWRPVYPDIRPYQAIRLSSGKRVGWAIRKHSPLLAKVLMGFGDLAGKEQQAAIRFAKYQSKVPPLAAARAKSELAKVQAIDDLIQQLGSDYHFDPLLLLAQGYQLSCLDQSVISPDGPVGIMQVMPTTGQAMQVGDIHQLEPNLHAAIKYLAEIREKHFSAPEIPAQDKMLFAIAAYQAGPVTIARMRDLAAAQGKDPDRWFGEVELVVARELGNETVRYLRNILKYYVVYDQMLNKQLLSQPGTRPAQTPLLPERARQS</sequence>
<name>A0ABV8CKN5_9GAMM</name>
<evidence type="ECO:0000259" key="2">
    <source>
        <dbReference type="Pfam" id="PF01464"/>
    </source>
</evidence>
<organism evidence="3 4">
    <name type="scientific">Pseudaeromonas sharmana</name>
    <dbReference type="NCBI Taxonomy" id="328412"/>
    <lineage>
        <taxon>Bacteria</taxon>
        <taxon>Pseudomonadati</taxon>
        <taxon>Pseudomonadota</taxon>
        <taxon>Gammaproteobacteria</taxon>
        <taxon>Aeromonadales</taxon>
        <taxon>Aeromonadaceae</taxon>
        <taxon>Pseudaeromonas</taxon>
    </lineage>
</organism>
<dbReference type="PANTHER" id="PTHR37423:SF2">
    <property type="entry name" value="MEMBRANE-BOUND LYTIC MUREIN TRANSGLYCOSYLASE C"/>
    <property type="match status" value="1"/>
</dbReference>
<dbReference type="Gene3D" id="1.10.530.10">
    <property type="match status" value="1"/>
</dbReference>
<dbReference type="Pfam" id="PF01464">
    <property type="entry name" value="SLT"/>
    <property type="match status" value="1"/>
</dbReference>
<protein>
    <submittedName>
        <fullName evidence="3">Transglycosylase SLT domain-containing protein</fullName>
    </submittedName>
</protein>
<feature type="domain" description="Transglycosylase SLT" evidence="2">
    <location>
        <begin position="365"/>
        <end position="478"/>
    </location>
</feature>
<comment type="caution">
    <text evidence="3">The sequence shown here is derived from an EMBL/GenBank/DDBJ whole genome shotgun (WGS) entry which is preliminary data.</text>
</comment>